<evidence type="ECO:0000313" key="2">
    <source>
        <dbReference type="Proteomes" id="UP001231736"/>
    </source>
</evidence>
<dbReference type="AlphaFoldDB" id="A0AAJ6P2E1"/>
<accession>A0AAJ6P2E1</accession>
<evidence type="ECO:0000313" key="1">
    <source>
        <dbReference type="EMBL" id="MDP8174619.1"/>
    </source>
</evidence>
<proteinExistence type="predicted"/>
<dbReference type="RefSeq" id="WP_306375740.1">
    <property type="nucleotide sequence ID" value="NZ_JASAYT010000009.1"/>
</dbReference>
<gene>
    <name evidence="1" type="ORF">QJU97_03985</name>
</gene>
<name>A0AAJ6P2E1_9PAST</name>
<organism evidence="1 2">
    <name type="scientific">Phocoenobacter skyensis</name>
    <dbReference type="NCBI Taxonomy" id="97481"/>
    <lineage>
        <taxon>Bacteria</taxon>
        <taxon>Pseudomonadati</taxon>
        <taxon>Pseudomonadota</taxon>
        <taxon>Gammaproteobacteria</taxon>
        <taxon>Pasteurellales</taxon>
        <taxon>Pasteurellaceae</taxon>
        <taxon>Phocoenobacter</taxon>
    </lineage>
</organism>
<reference evidence="1" key="1">
    <citation type="journal article" date="2023" name="Front. Microbiol.">
        <title>Phylogeography and host specificity of Pasteurellaceae pathogenic to sea-farmed fish in the north-east Atlantic.</title>
        <authorList>
            <person name="Gulla S."/>
            <person name="Colquhoun D.J."/>
            <person name="Olsen A.B."/>
            <person name="Spilsberg B."/>
            <person name="Lagesen K."/>
            <person name="Aakesson C.P."/>
            <person name="Strom S."/>
            <person name="Manji F."/>
            <person name="Birkbeck T.H."/>
            <person name="Nilsen H.K."/>
        </authorList>
    </citation>
    <scope>NUCLEOTIDE SEQUENCE</scope>
    <source>
        <strain evidence="1">98B1</strain>
    </source>
</reference>
<dbReference type="Proteomes" id="UP001231736">
    <property type="component" value="Unassembled WGS sequence"/>
</dbReference>
<comment type="caution">
    <text evidence="1">The sequence shown here is derived from an EMBL/GenBank/DDBJ whole genome shotgun (WGS) entry which is preliminary data.</text>
</comment>
<dbReference type="EMBL" id="JASAYT010000009">
    <property type="protein sequence ID" value="MDP8174619.1"/>
    <property type="molecule type" value="Genomic_DNA"/>
</dbReference>
<sequence>MTGQTTDKPQFKLPPRKWYTLEQACKRIYQLTGEEITIDDLIHYWVTEQLEISFYCHLAPLYFQISDTNIDIEKLVLISCFNYEKLDDYIENNTFSCSYLDTLIKRRDEQLILFNNKHQKQNFSNVCYCENCKNQQGKIKEFFTDEFINFKGFLSLFLYEYNFDREQEILKQGIFLNNSLQVISPADDKGLRLIFNIQLDLPDDSRLELKDLYILNSHLELFIQGQAKIKEIKEKLTGRKPLPIKDDVIRIAKETTKIYPNASREKLGEGIYEHIHSNNFYSLKYPELVKPKQDDIINPRTIKNYLKEENIGAKKNKDTYKKIKITDSLQQVKA</sequence>
<protein>
    <submittedName>
        <fullName evidence="1">Uncharacterized protein</fullName>
    </submittedName>
</protein>